<name>A0A6J7GJR2_9ZZZZ</name>
<dbReference type="InterPro" id="IPR027417">
    <property type="entry name" value="P-loop_NTPase"/>
</dbReference>
<dbReference type="AlphaFoldDB" id="A0A6J7GJR2"/>
<evidence type="ECO:0000313" key="6">
    <source>
        <dbReference type="EMBL" id="CAB5022829.1"/>
    </source>
</evidence>
<evidence type="ECO:0000313" key="5">
    <source>
        <dbReference type="EMBL" id="CAB4907324.1"/>
    </source>
</evidence>
<dbReference type="InterPro" id="IPR002586">
    <property type="entry name" value="CobQ/CobB/MinD/ParA_Nub-bd_dom"/>
</dbReference>
<dbReference type="InterPro" id="IPR050625">
    <property type="entry name" value="ParA/MinD_ATPase"/>
</dbReference>
<protein>
    <submittedName>
        <fullName evidence="5">Unannotated protein</fullName>
    </submittedName>
</protein>
<dbReference type="SUPFAM" id="SSF52172">
    <property type="entry name" value="CheY-like"/>
    <property type="match status" value="1"/>
</dbReference>
<dbReference type="GO" id="GO:0009898">
    <property type="term" value="C:cytoplasmic side of plasma membrane"/>
    <property type="evidence" value="ECO:0007669"/>
    <property type="project" value="TreeGrafter"/>
</dbReference>
<dbReference type="PANTHER" id="PTHR43384">
    <property type="entry name" value="SEPTUM SITE-DETERMINING PROTEIN MIND HOMOLOG, CHLOROPLASTIC-RELATED"/>
    <property type="match status" value="1"/>
</dbReference>
<feature type="region of interest" description="Disordered" evidence="1">
    <location>
        <begin position="15"/>
        <end position="35"/>
    </location>
</feature>
<dbReference type="InterPro" id="IPR011006">
    <property type="entry name" value="CheY-like_superfamily"/>
</dbReference>
<dbReference type="EMBL" id="CAFBMH010000037">
    <property type="protein sequence ID" value="CAB4907324.1"/>
    <property type="molecule type" value="Genomic_DNA"/>
</dbReference>
<dbReference type="EMBL" id="CAEZYR010000110">
    <property type="protein sequence ID" value="CAB4761483.1"/>
    <property type="molecule type" value="Genomic_DNA"/>
</dbReference>
<dbReference type="EMBL" id="CAFBOS010000258">
    <property type="protein sequence ID" value="CAB5022829.1"/>
    <property type="molecule type" value="Genomic_DNA"/>
</dbReference>
<dbReference type="GO" id="GO:0005524">
    <property type="term" value="F:ATP binding"/>
    <property type="evidence" value="ECO:0007669"/>
    <property type="project" value="TreeGrafter"/>
</dbReference>
<sequence>MSSFFAEEPDWYRAEAHGQSSTATEPPRGPSLAAPAAPPALRVAVALIERDPNLRDCLAGLIGQGVSVFSSIEELAPRLNGTPVVAILGPSCIHDGDLASVDRLIQQRNEVGAILIAPELSTALLRSALRAGVKDVLTLPVTAEQIFEAVERIANTLKSSPAAQFPGQTKPDDSDPGEIGKVITAFSTKGGAGKSVIAANLAVLLAMRSDRPVCLVDADLQFGDVSVMLKLAPQHTIVDAVASIDRLDTSLLQSLLTLHPASGLYVLAAPLEPAFADQIGAAEMVKIIEVLRRFCSHVVVDTPAYFNDVVLGLIEVSDNVLLVAGMDVPNIKNLKIGLQTLRLLNTPKEKLRLVLNRANSKARLDVSEVERTLQVNADALIPSDVVVPQAVNKGVPVVLASPRSTVTKAFEALADLFLPVEAGKRRRRR</sequence>
<evidence type="ECO:0000256" key="1">
    <source>
        <dbReference type="SAM" id="MobiDB-lite"/>
    </source>
</evidence>
<evidence type="ECO:0000313" key="3">
    <source>
        <dbReference type="EMBL" id="CAB4761483.1"/>
    </source>
</evidence>
<dbReference type="Pfam" id="PF01656">
    <property type="entry name" value="CbiA"/>
    <property type="match status" value="1"/>
</dbReference>
<dbReference type="PANTHER" id="PTHR43384:SF13">
    <property type="entry name" value="SLR0110 PROTEIN"/>
    <property type="match status" value="1"/>
</dbReference>
<proteinExistence type="predicted"/>
<evidence type="ECO:0000313" key="4">
    <source>
        <dbReference type="EMBL" id="CAB4828438.1"/>
    </source>
</evidence>
<dbReference type="GO" id="GO:0005829">
    <property type="term" value="C:cytosol"/>
    <property type="evidence" value="ECO:0007669"/>
    <property type="project" value="TreeGrafter"/>
</dbReference>
<dbReference type="SUPFAM" id="SSF52540">
    <property type="entry name" value="P-loop containing nucleoside triphosphate hydrolases"/>
    <property type="match status" value="1"/>
</dbReference>
<dbReference type="GO" id="GO:0051782">
    <property type="term" value="P:negative regulation of cell division"/>
    <property type="evidence" value="ECO:0007669"/>
    <property type="project" value="TreeGrafter"/>
</dbReference>
<dbReference type="GO" id="GO:0016887">
    <property type="term" value="F:ATP hydrolysis activity"/>
    <property type="evidence" value="ECO:0007669"/>
    <property type="project" value="TreeGrafter"/>
</dbReference>
<accession>A0A6J7GJR2</accession>
<organism evidence="5">
    <name type="scientific">freshwater metagenome</name>
    <dbReference type="NCBI Taxonomy" id="449393"/>
    <lineage>
        <taxon>unclassified sequences</taxon>
        <taxon>metagenomes</taxon>
        <taxon>ecological metagenomes</taxon>
    </lineage>
</organism>
<evidence type="ECO:0000259" key="2">
    <source>
        <dbReference type="Pfam" id="PF01656"/>
    </source>
</evidence>
<dbReference type="EMBL" id="CAFABA010000041">
    <property type="protein sequence ID" value="CAB4828438.1"/>
    <property type="molecule type" value="Genomic_DNA"/>
</dbReference>
<feature type="domain" description="CobQ/CobB/MinD/ParA nucleotide binding" evidence="2">
    <location>
        <begin position="183"/>
        <end position="397"/>
    </location>
</feature>
<dbReference type="Gene3D" id="3.40.50.300">
    <property type="entry name" value="P-loop containing nucleotide triphosphate hydrolases"/>
    <property type="match status" value="1"/>
</dbReference>
<gene>
    <name evidence="3" type="ORF">UFOPK2754_02443</name>
    <name evidence="4" type="ORF">UFOPK3139_01207</name>
    <name evidence="5" type="ORF">UFOPK3543_01239</name>
    <name evidence="6" type="ORF">UFOPK3967_02869</name>
</gene>
<reference evidence="5" key="1">
    <citation type="submission" date="2020-05" db="EMBL/GenBank/DDBJ databases">
        <authorList>
            <person name="Chiriac C."/>
            <person name="Salcher M."/>
            <person name="Ghai R."/>
            <person name="Kavagutti S V."/>
        </authorList>
    </citation>
    <scope>NUCLEOTIDE SEQUENCE</scope>
</reference>
<dbReference type="Gene3D" id="3.40.50.2300">
    <property type="match status" value="1"/>
</dbReference>